<protein>
    <recommendedName>
        <fullName evidence="1">ESAT-6-like protein</fullName>
    </recommendedName>
</protein>
<dbReference type="Gene3D" id="1.10.287.1060">
    <property type="entry name" value="ESAT-6-like"/>
    <property type="match status" value="1"/>
</dbReference>
<dbReference type="InterPro" id="IPR010310">
    <property type="entry name" value="T7SS_ESAT-6-like"/>
</dbReference>
<dbReference type="Pfam" id="PF06013">
    <property type="entry name" value="WXG100"/>
    <property type="match status" value="1"/>
</dbReference>
<organism evidence="2 3">
    <name type="scientific">Mycolicibacterium poriferae</name>
    <dbReference type="NCBI Taxonomy" id="39694"/>
    <lineage>
        <taxon>Bacteria</taxon>
        <taxon>Bacillati</taxon>
        <taxon>Actinomycetota</taxon>
        <taxon>Actinomycetes</taxon>
        <taxon>Mycobacteriales</taxon>
        <taxon>Mycobacteriaceae</taxon>
        <taxon>Mycolicibacterium</taxon>
    </lineage>
</organism>
<evidence type="ECO:0000256" key="1">
    <source>
        <dbReference type="RuleBase" id="RU362001"/>
    </source>
</evidence>
<dbReference type="InterPro" id="IPR036689">
    <property type="entry name" value="ESAT-6-like_sf"/>
</dbReference>
<evidence type="ECO:0000313" key="2">
    <source>
        <dbReference type="EMBL" id="BBX49619.1"/>
    </source>
</evidence>
<dbReference type="KEGG" id="mpof:MPOR_06450"/>
<dbReference type="Proteomes" id="UP000466785">
    <property type="component" value="Chromosome"/>
</dbReference>
<gene>
    <name evidence="2" type="primary">esxA</name>
    <name evidence="2" type="ORF">MPOR_06450</name>
</gene>
<proteinExistence type="inferred from homology"/>
<sequence>MGQINYEFGAIEAGAGEIHAAVGRTAGLLDEGQGSLARLQSAWVGDGSMSYQAVQQRWDANSNELNMALQSLAQAISNAGSTMGTTEAGVIGTFS</sequence>
<reference evidence="2 3" key="1">
    <citation type="journal article" date="2019" name="Emerg. Microbes Infect.">
        <title>Comprehensive subspecies identification of 175 nontuberculous mycobacteria species based on 7547 genomic profiles.</title>
        <authorList>
            <person name="Matsumoto Y."/>
            <person name="Kinjo T."/>
            <person name="Motooka D."/>
            <person name="Nabeya D."/>
            <person name="Jung N."/>
            <person name="Uechi K."/>
            <person name="Horii T."/>
            <person name="Iida T."/>
            <person name="Fujita J."/>
            <person name="Nakamura S."/>
        </authorList>
    </citation>
    <scope>NUCLEOTIDE SEQUENCE [LARGE SCALE GENOMIC DNA]</scope>
    <source>
        <strain evidence="2 3">JCM 12603</strain>
    </source>
</reference>
<dbReference type="EMBL" id="AP022570">
    <property type="protein sequence ID" value="BBX49619.1"/>
    <property type="molecule type" value="Genomic_DNA"/>
</dbReference>
<name>A0A6N4V5D7_9MYCO</name>
<evidence type="ECO:0000313" key="3">
    <source>
        <dbReference type="Proteomes" id="UP000466785"/>
    </source>
</evidence>
<dbReference type="SUPFAM" id="SSF140453">
    <property type="entry name" value="EsxAB dimer-like"/>
    <property type="match status" value="1"/>
</dbReference>
<comment type="similarity">
    <text evidence="1">Belongs to the WXG100 family.</text>
</comment>
<dbReference type="NCBIfam" id="TIGR03930">
    <property type="entry name" value="WXG100_ESAT6"/>
    <property type="match status" value="1"/>
</dbReference>
<keyword evidence="3" id="KW-1185">Reference proteome</keyword>
<dbReference type="RefSeq" id="WP_152514892.1">
    <property type="nucleotide sequence ID" value="NZ_AP022570.1"/>
</dbReference>
<accession>A0A6N4V5D7</accession>
<dbReference type="AlphaFoldDB" id="A0A6N4V5D7"/>